<comment type="cofactor">
    <cofactor evidence="6">
        <name>Zn(2+)</name>
        <dbReference type="ChEBI" id="CHEBI:29105"/>
    </cofactor>
    <text evidence="6">Binds 1 zinc ion per subunit.</text>
</comment>
<keyword evidence="7" id="KW-1133">Transmembrane helix</keyword>
<feature type="transmembrane region" description="Helical" evidence="7">
    <location>
        <begin position="58"/>
        <end position="80"/>
    </location>
</feature>
<evidence type="ECO:0000313" key="9">
    <source>
        <dbReference type="EMBL" id="MBU9720905.1"/>
    </source>
</evidence>
<feature type="transmembrane region" description="Helical" evidence="7">
    <location>
        <begin position="92"/>
        <end position="114"/>
    </location>
</feature>
<name>A0ABS6JQU2_9BACI</name>
<feature type="transmembrane region" description="Helical" evidence="7">
    <location>
        <begin position="306"/>
        <end position="329"/>
    </location>
</feature>
<evidence type="ECO:0000256" key="1">
    <source>
        <dbReference type="ARBA" id="ARBA00022670"/>
    </source>
</evidence>
<evidence type="ECO:0000256" key="3">
    <source>
        <dbReference type="ARBA" id="ARBA00022801"/>
    </source>
</evidence>
<dbReference type="GO" id="GO:0008237">
    <property type="term" value="F:metallopeptidase activity"/>
    <property type="evidence" value="ECO:0007669"/>
    <property type="project" value="UniProtKB-KW"/>
</dbReference>
<keyword evidence="7" id="KW-0812">Transmembrane</keyword>
<dbReference type="Gene3D" id="3.30.2010.10">
    <property type="entry name" value="Metalloproteases ('zincins'), catalytic domain"/>
    <property type="match status" value="1"/>
</dbReference>
<keyword evidence="2" id="KW-0479">Metal-binding</keyword>
<keyword evidence="4 6" id="KW-0862">Zinc</keyword>
<evidence type="ECO:0000313" key="10">
    <source>
        <dbReference type="Proteomes" id="UP000790580"/>
    </source>
</evidence>
<dbReference type="EMBL" id="JAHQCR010000023">
    <property type="protein sequence ID" value="MBU9720905.1"/>
    <property type="molecule type" value="Genomic_DNA"/>
</dbReference>
<evidence type="ECO:0000256" key="7">
    <source>
        <dbReference type="SAM" id="Phobius"/>
    </source>
</evidence>
<dbReference type="Proteomes" id="UP000790580">
    <property type="component" value="Unassembled WGS sequence"/>
</dbReference>
<dbReference type="Pfam" id="PF01435">
    <property type="entry name" value="Peptidase_M48"/>
    <property type="match status" value="1"/>
</dbReference>
<proteinExistence type="inferred from homology"/>
<dbReference type="EC" id="3.4.24.-" evidence="9"/>
<gene>
    <name evidence="9" type="ORF">KS407_05510</name>
</gene>
<feature type="transmembrane region" description="Helical" evidence="7">
    <location>
        <begin position="13"/>
        <end position="31"/>
    </location>
</feature>
<accession>A0ABS6JQU2</accession>
<feature type="transmembrane region" description="Helical" evidence="7">
    <location>
        <begin position="165"/>
        <end position="185"/>
    </location>
</feature>
<evidence type="ECO:0000256" key="6">
    <source>
        <dbReference type="RuleBase" id="RU003983"/>
    </source>
</evidence>
<evidence type="ECO:0000256" key="2">
    <source>
        <dbReference type="ARBA" id="ARBA00022723"/>
    </source>
</evidence>
<keyword evidence="7" id="KW-0472">Membrane</keyword>
<dbReference type="InterPro" id="IPR001915">
    <property type="entry name" value="Peptidase_M48"/>
</dbReference>
<feature type="transmembrane region" description="Helical" evidence="7">
    <location>
        <begin position="277"/>
        <end position="294"/>
    </location>
</feature>
<sequence length="413" mass="47782">MFEWIERLTLFETVLFITGIVILNLLYMYVVKAYMEKYYARTMSPELALNRLRILSQYIYLIVVCISSFFTAILFMIRLVPYLHHLADPLHTLIALISTFTFIGILLTINQLILMGITKKIRQTEETIKEEIVSSVKGLAFVFVPIMVFFTLIELLPEGFVGEMAFVPIATLLLVFIPLVSSLFIGKLLKAHIMPESEIKDQLRNFIKEKTDLPDVKLYIWPTKKTKVANALVSGFGNVKEIYLTDYMLENMKIKEIEAILAHEIGHIKKHHLWKRIAYIAILPLGGYLLGNGFDWFEENVMTIPVWLGLTVMIGLIIIYLVLVLNLIYRKHEREADEYVLKLGVDYRDFAAGLLKLSELNQMVTKMNKVDESFQTHPSTARRVQWIIEKAGGTMEDFAEYRKERVEELKESN</sequence>
<evidence type="ECO:0000256" key="4">
    <source>
        <dbReference type="ARBA" id="ARBA00022833"/>
    </source>
</evidence>
<evidence type="ECO:0000256" key="5">
    <source>
        <dbReference type="ARBA" id="ARBA00023049"/>
    </source>
</evidence>
<dbReference type="RefSeq" id="WP_088074084.1">
    <property type="nucleotide sequence ID" value="NZ_JAHQCR010000023.1"/>
</dbReference>
<reference evidence="9 10" key="1">
    <citation type="submission" date="2021-06" db="EMBL/GenBank/DDBJ databases">
        <title>Bacillus sp. RD4P76, an endophyte from a halophyte.</title>
        <authorList>
            <person name="Sun J.-Q."/>
        </authorList>
    </citation>
    <scope>NUCLEOTIDE SEQUENCE [LARGE SCALE GENOMIC DNA]</scope>
    <source>
        <strain evidence="9 10">JCM 17098</strain>
    </source>
</reference>
<organism evidence="9 10">
    <name type="scientific">Evansella alkalicola</name>
    <dbReference type="NCBI Taxonomy" id="745819"/>
    <lineage>
        <taxon>Bacteria</taxon>
        <taxon>Bacillati</taxon>
        <taxon>Bacillota</taxon>
        <taxon>Bacilli</taxon>
        <taxon>Bacillales</taxon>
        <taxon>Bacillaceae</taxon>
        <taxon>Evansella</taxon>
    </lineage>
</organism>
<keyword evidence="3 6" id="KW-0378">Hydrolase</keyword>
<dbReference type="PANTHER" id="PTHR10120">
    <property type="entry name" value="CAAX PRENYL PROTEASE 1"/>
    <property type="match status" value="1"/>
</dbReference>
<feature type="domain" description="Peptidase M48" evidence="8">
    <location>
        <begin position="197"/>
        <end position="387"/>
    </location>
</feature>
<protein>
    <submittedName>
        <fullName evidence="9">M48 family metalloprotease</fullName>
        <ecNumber evidence="9">3.4.24.-</ecNumber>
    </submittedName>
</protein>
<evidence type="ECO:0000259" key="8">
    <source>
        <dbReference type="Pfam" id="PF01435"/>
    </source>
</evidence>
<keyword evidence="1 6" id="KW-0645">Protease</keyword>
<keyword evidence="10" id="KW-1185">Reference proteome</keyword>
<feature type="transmembrane region" description="Helical" evidence="7">
    <location>
        <begin position="135"/>
        <end position="153"/>
    </location>
</feature>
<comment type="similarity">
    <text evidence="6">Belongs to the peptidase M48 family.</text>
</comment>
<comment type="caution">
    <text evidence="9">The sequence shown here is derived from an EMBL/GenBank/DDBJ whole genome shotgun (WGS) entry which is preliminary data.</text>
</comment>
<keyword evidence="5 6" id="KW-0482">Metalloprotease</keyword>